<dbReference type="RefSeq" id="WP_379899444.1">
    <property type="nucleotide sequence ID" value="NZ_JBHRTR010000020.1"/>
</dbReference>
<comment type="caution">
    <text evidence="1">The sequence shown here is derived from an EMBL/GenBank/DDBJ whole genome shotgun (WGS) entry which is preliminary data.</text>
</comment>
<accession>A0ABV7KZ61</accession>
<dbReference type="Pfam" id="PF12692">
    <property type="entry name" value="Methyltransf_17"/>
    <property type="match status" value="1"/>
</dbReference>
<dbReference type="EMBL" id="JBHRTR010000020">
    <property type="protein sequence ID" value="MFC3227282.1"/>
    <property type="molecule type" value="Genomic_DNA"/>
</dbReference>
<keyword evidence="2" id="KW-1185">Reference proteome</keyword>
<protein>
    <submittedName>
        <fullName evidence="1">Class I SAM-dependent methyltransferase</fullName>
    </submittedName>
</protein>
<dbReference type="SUPFAM" id="SSF53335">
    <property type="entry name" value="S-adenosyl-L-methionine-dependent methyltransferases"/>
    <property type="match status" value="1"/>
</dbReference>
<evidence type="ECO:0000313" key="1">
    <source>
        <dbReference type="EMBL" id="MFC3227282.1"/>
    </source>
</evidence>
<dbReference type="Proteomes" id="UP001595528">
    <property type="component" value="Unassembled WGS sequence"/>
</dbReference>
<reference evidence="2" key="1">
    <citation type="journal article" date="2019" name="Int. J. Syst. Evol. Microbiol.">
        <title>The Global Catalogue of Microorganisms (GCM) 10K type strain sequencing project: providing services to taxonomists for standard genome sequencing and annotation.</title>
        <authorList>
            <consortium name="The Broad Institute Genomics Platform"/>
            <consortium name="The Broad Institute Genome Sequencing Center for Infectious Disease"/>
            <person name="Wu L."/>
            <person name="Ma J."/>
        </authorList>
    </citation>
    <scope>NUCLEOTIDE SEQUENCE [LARGE SCALE GENOMIC DNA]</scope>
    <source>
        <strain evidence="2">KCTC 42964</strain>
    </source>
</reference>
<gene>
    <name evidence="1" type="ORF">ACFOGJ_08585</name>
</gene>
<dbReference type="GO" id="GO:0008168">
    <property type="term" value="F:methyltransferase activity"/>
    <property type="evidence" value="ECO:0007669"/>
    <property type="project" value="UniProtKB-KW"/>
</dbReference>
<dbReference type="InterPro" id="IPR025690">
    <property type="entry name" value="Methyltransf_put"/>
</dbReference>
<dbReference type="GO" id="GO:0032259">
    <property type="term" value="P:methylation"/>
    <property type="evidence" value="ECO:0007669"/>
    <property type="project" value="UniProtKB-KW"/>
</dbReference>
<name>A0ABV7KZ61_9PROT</name>
<dbReference type="Gene3D" id="3.40.50.150">
    <property type="entry name" value="Vaccinia Virus protein VP39"/>
    <property type="match status" value="1"/>
</dbReference>
<dbReference type="InterPro" id="IPR029063">
    <property type="entry name" value="SAM-dependent_MTases_sf"/>
</dbReference>
<organism evidence="1 2">
    <name type="scientific">Marinibaculum pumilum</name>
    <dbReference type="NCBI Taxonomy" id="1766165"/>
    <lineage>
        <taxon>Bacteria</taxon>
        <taxon>Pseudomonadati</taxon>
        <taxon>Pseudomonadota</taxon>
        <taxon>Alphaproteobacteria</taxon>
        <taxon>Rhodospirillales</taxon>
        <taxon>Rhodospirillaceae</taxon>
        <taxon>Marinibaculum</taxon>
    </lineage>
</organism>
<keyword evidence="1" id="KW-0808">Transferase</keyword>
<sequence>MSRLESAIRRLQAQVACIDAAARLIDGLPGPVLELGLGNGRTYDHIRERMPGREIFVFDRVINAHPDCIPDDAHMVLGDFSDTLPGIEARITEKAALIHADIGSGDTIATAELAAAMARRLRSLLAEGGVLTCDQALEAPGLEPLPLPDGIRPNRYFMYRAV</sequence>
<evidence type="ECO:0000313" key="2">
    <source>
        <dbReference type="Proteomes" id="UP001595528"/>
    </source>
</evidence>
<proteinExistence type="predicted"/>
<keyword evidence="1" id="KW-0489">Methyltransferase</keyword>